<organism evidence="2 3">
    <name type="scientific">Macrococcus brunensis</name>
    <dbReference type="NCBI Taxonomy" id="198483"/>
    <lineage>
        <taxon>Bacteria</taxon>
        <taxon>Bacillati</taxon>
        <taxon>Bacillota</taxon>
        <taxon>Bacilli</taxon>
        <taxon>Bacillales</taxon>
        <taxon>Staphylococcaceae</taxon>
        <taxon>Macrococcus</taxon>
    </lineage>
</organism>
<gene>
    <name evidence="2" type="ORF">ERX27_00595</name>
</gene>
<feature type="transmembrane region" description="Helical" evidence="1">
    <location>
        <begin position="140"/>
        <end position="160"/>
    </location>
</feature>
<sequence>MKFKKPNQHGVWAMLIMPFLFGVFAGEFNLFHLLFILGWFLVFFATDNLLFYIKKRKKDNGYLLSAGMFGVLAALCLGVLILRQPSLLFFFGMMIPFGGLNIYFASIRDERNVLNDLSAVIIFSIAGCISYFIGHEELDGEMIKVFVFSFLYFVGTILYVKTMIREKRNVKYKWLSFSYHMLLVVAGFWFHVLIGIAVVPSLIRAITFYGKNYKPMKIGIVEIANACFVTFFVALYFLK</sequence>
<dbReference type="Pfam" id="PF14256">
    <property type="entry name" value="YwiC"/>
    <property type="match status" value="1"/>
</dbReference>
<dbReference type="RefSeq" id="WP_133430867.1">
    <property type="nucleotide sequence ID" value="NZ_SCWA01000001.1"/>
</dbReference>
<keyword evidence="1" id="KW-0812">Transmembrane</keyword>
<evidence type="ECO:0000313" key="3">
    <source>
        <dbReference type="Proteomes" id="UP000295310"/>
    </source>
</evidence>
<proteinExistence type="predicted"/>
<dbReference type="AlphaFoldDB" id="A0A4R6BGS6"/>
<dbReference type="EMBL" id="SCWA01000001">
    <property type="protein sequence ID" value="TDL98973.1"/>
    <property type="molecule type" value="Genomic_DNA"/>
</dbReference>
<protein>
    <recommendedName>
        <fullName evidence="4">YwiC-like family protein</fullName>
    </recommendedName>
</protein>
<keyword evidence="3" id="KW-1185">Reference proteome</keyword>
<evidence type="ECO:0000313" key="2">
    <source>
        <dbReference type="EMBL" id="TDL98973.1"/>
    </source>
</evidence>
<name>A0A4R6BGS6_9STAP</name>
<reference evidence="2 3" key="1">
    <citation type="submission" date="2019-01" db="EMBL/GenBank/DDBJ databases">
        <title>Draft genome sequences of the type strains of six Macrococcus species.</title>
        <authorList>
            <person name="Mazhar S."/>
            <person name="Altermann E."/>
            <person name="Hill C."/>
            <person name="Mcauliffe O."/>
        </authorList>
    </citation>
    <scope>NUCLEOTIDE SEQUENCE [LARGE SCALE GENOMIC DNA]</scope>
    <source>
        <strain evidence="2 3">CCM4811</strain>
    </source>
</reference>
<dbReference type="OrthoDB" id="2380563at2"/>
<feature type="transmembrane region" description="Helical" evidence="1">
    <location>
        <begin position="60"/>
        <end position="81"/>
    </location>
</feature>
<dbReference type="Proteomes" id="UP000295310">
    <property type="component" value="Unassembled WGS sequence"/>
</dbReference>
<accession>A0A4R6BGS6</accession>
<comment type="caution">
    <text evidence="2">The sequence shown here is derived from an EMBL/GenBank/DDBJ whole genome shotgun (WGS) entry which is preliminary data.</text>
</comment>
<feature type="transmembrane region" description="Helical" evidence="1">
    <location>
        <begin position="218"/>
        <end position="238"/>
    </location>
</feature>
<keyword evidence="1" id="KW-0472">Membrane</keyword>
<feature type="transmembrane region" description="Helical" evidence="1">
    <location>
        <begin position="181"/>
        <end position="206"/>
    </location>
</feature>
<feature type="transmembrane region" description="Helical" evidence="1">
    <location>
        <begin position="35"/>
        <end position="53"/>
    </location>
</feature>
<dbReference type="InterPro" id="IPR025576">
    <property type="entry name" value="YwiC"/>
</dbReference>
<evidence type="ECO:0000256" key="1">
    <source>
        <dbReference type="SAM" id="Phobius"/>
    </source>
</evidence>
<keyword evidence="1" id="KW-1133">Transmembrane helix</keyword>
<evidence type="ECO:0008006" key="4">
    <source>
        <dbReference type="Google" id="ProtNLM"/>
    </source>
</evidence>
<feature type="transmembrane region" description="Helical" evidence="1">
    <location>
        <begin position="117"/>
        <end position="134"/>
    </location>
</feature>
<feature type="transmembrane region" description="Helical" evidence="1">
    <location>
        <begin position="87"/>
        <end position="105"/>
    </location>
</feature>